<comment type="caution">
    <text evidence="1">The sequence shown here is derived from an EMBL/GenBank/DDBJ whole genome shotgun (WGS) entry which is preliminary data.</text>
</comment>
<evidence type="ECO:0000313" key="1">
    <source>
        <dbReference type="EMBL" id="KAB0640514.1"/>
    </source>
</evidence>
<dbReference type="RefSeq" id="WP_151065348.1">
    <property type="nucleotide sequence ID" value="NZ_CABVPL010000017.1"/>
</dbReference>
<organism evidence="1 2">
    <name type="scientific">Burkholderia latens</name>
    <dbReference type="NCBI Taxonomy" id="488446"/>
    <lineage>
        <taxon>Bacteria</taxon>
        <taxon>Pseudomonadati</taxon>
        <taxon>Pseudomonadota</taxon>
        <taxon>Betaproteobacteria</taxon>
        <taxon>Burkholderiales</taxon>
        <taxon>Burkholderiaceae</taxon>
        <taxon>Burkholderia</taxon>
        <taxon>Burkholderia cepacia complex</taxon>
    </lineage>
</organism>
<name>A0A6H9T159_9BURK</name>
<gene>
    <name evidence="1" type="ORF">F7R21_16875</name>
</gene>
<reference evidence="1 2" key="1">
    <citation type="submission" date="2019-09" db="EMBL/GenBank/DDBJ databases">
        <title>Draft genome sequences of 48 bacterial type strains from the CCUG.</title>
        <authorList>
            <person name="Tunovic T."/>
            <person name="Pineiro-Iglesias B."/>
            <person name="Unosson C."/>
            <person name="Inganas E."/>
            <person name="Ohlen M."/>
            <person name="Cardew S."/>
            <person name="Jensie-Markopoulos S."/>
            <person name="Salva-Serra F."/>
            <person name="Jaen-Luchoro D."/>
            <person name="Karlsson R."/>
            <person name="Svensson-Stadler L."/>
            <person name="Chun J."/>
            <person name="Moore E."/>
        </authorList>
    </citation>
    <scope>NUCLEOTIDE SEQUENCE [LARGE SCALE GENOMIC DNA]</scope>
    <source>
        <strain evidence="1 2">CCUG 54555</strain>
    </source>
</reference>
<proteinExistence type="predicted"/>
<keyword evidence="2" id="KW-1185">Reference proteome</keyword>
<sequence length="63" mass="7246">MTSSSARGGGGYFASSTIPRAEYFKLIRIISRIRIFRRAMQNMHVRMAIRNGYASFNVIRMDD</sequence>
<dbReference type="GeneID" id="99790101"/>
<evidence type="ECO:0000313" key="2">
    <source>
        <dbReference type="Proteomes" id="UP000430232"/>
    </source>
</evidence>
<dbReference type="AlphaFoldDB" id="A0A6H9T159"/>
<dbReference type="Proteomes" id="UP000430232">
    <property type="component" value="Unassembled WGS sequence"/>
</dbReference>
<protein>
    <submittedName>
        <fullName evidence="1">Uncharacterized protein</fullName>
    </submittedName>
</protein>
<accession>A0A6H9T159</accession>
<dbReference type="EMBL" id="VZOJ01000043">
    <property type="protein sequence ID" value="KAB0640514.1"/>
    <property type="molecule type" value="Genomic_DNA"/>
</dbReference>